<keyword evidence="7" id="KW-1185">Reference proteome</keyword>
<gene>
    <name evidence="6" type="ORF">PBC2_153</name>
</gene>
<dbReference type="InterPro" id="IPR051727">
    <property type="entry name" value="DnaJ_C3_Co-chaperones"/>
</dbReference>
<keyword evidence="4" id="KW-0472">Membrane</keyword>
<feature type="domain" description="J" evidence="5">
    <location>
        <begin position="129"/>
        <end position="181"/>
    </location>
</feature>
<evidence type="ECO:0000259" key="5">
    <source>
        <dbReference type="PROSITE" id="PS50076"/>
    </source>
</evidence>
<dbReference type="GO" id="GO:0051787">
    <property type="term" value="F:misfolded protein binding"/>
    <property type="evidence" value="ECO:0007669"/>
    <property type="project" value="TreeGrafter"/>
</dbReference>
<name>A0A218KC61_9CAUD</name>
<dbReference type="PANTHER" id="PTHR44140:SF2">
    <property type="entry name" value="LD25575P"/>
    <property type="match status" value="1"/>
</dbReference>
<evidence type="ECO:0000313" key="6">
    <source>
        <dbReference type="EMBL" id="AKQ08468.1"/>
    </source>
</evidence>
<dbReference type="GO" id="GO:0034975">
    <property type="term" value="P:protein folding in endoplasmic reticulum"/>
    <property type="evidence" value="ECO:0007669"/>
    <property type="project" value="TreeGrafter"/>
</dbReference>
<accession>A0A218KC61</accession>
<dbReference type="Proteomes" id="UP000223102">
    <property type="component" value="Segment"/>
</dbReference>
<sequence length="181" mass="21737">MKQFTAFFRLYYNYFKGDMEECNEILQESHFDIGLVPLVGFVLHVLSALFILSYGYSISIMIWLPIIIGNMVFTDKLRNKFFEEEIRKFDEDMKRMWEQFERARAYEEAKQRQQYHRQQQYTSTSRLDVALKFLGLTKSATKDDAKKAYRKLAKKYHPDMGGNKNDFIKLKEHYDYAMNQL</sequence>
<evidence type="ECO:0000256" key="4">
    <source>
        <dbReference type="SAM" id="Phobius"/>
    </source>
</evidence>
<dbReference type="PRINTS" id="PR00625">
    <property type="entry name" value="JDOMAIN"/>
</dbReference>
<evidence type="ECO:0000256" key="1">
    <source>
        <dbReference type="ARBA" id="ARBA00004240"/>
    </source>
</evidence>
<comment type="subcellular location">
    <subcellularLocation>
        <location evidence="1">Endoplasmic reticulum</location>
    </subcellularLocation>
</comment>
<dbReference type="Pfam" id="PF00226">
    <property type="entry name" value="DnaJ"/>
    <property type="match status" value="1"/>
</dbReference>
<dbReference type="InterPro" id="IPR001623">
    <property type="entry name" value="DnaJ_domain"/>
</dbReference>
<evidence type="ECO:0000313" key="7">
    <source>
        <dbReference type="Proteomes" id="UP000223102"/>
    </source>
</evidence>
<keyword evidence="2" id="KW-0732">Signal</keyword>
<proteinExistence type="predicted"/>
<dbReference type="PROSITE" id="PS50076">
    <property type="entry name" value="DNAJ_2"/>
    <property type="match status" value="1"/>
</dbReference>
<evidence type="ECO:0000256" key="2">
    <source>
        <dbReference type="ARBA" id="ARBA00022729"/>
    </source>
</evidence>
<dbReference type="SUPFAM" id="SSF46565">
    <property type="entry name" value="Chaperone J-domain"/>
    <property type="match status" value="1"/>
</dbReference>
<dbReference type="PANTHER" id="PTHR44140">
    <property type="entry name" value="LD25575P"/>
    <property type="match status" value="1"/>
</dbReference>
<reference evidence="6 7" key="1">
    <citation type="submission" date="2015-06" db="EMBL/GenBank/DDBJ databases">
        <title>Complete genome sequence of Bacillus cereus phage PBC2.</title>
        <authorList>
            <person name="Kong M."/>
            <person name="Ryu S."/>
        </authorList>
    </citation>
    <scope>NUCLEOTIDE SEQUENCE [LARGE SCALE GENOMIC DNA]</scope>
</reference>
<keyword evidence="4" id="KW-0812">Transmembrane</keyword>
<dbReference type="GO" id="GO:0051087">
    <property type="term" value="F:protein-folding chaperone binding"/>
    <property type="evidence" value="ECO:0007669"/>
    <property type="project" value="TreeGrafter"/>
</dbReference>
<dbReference type="EMBL" id="KT070867">
    <property type="protein sequence ID" value="AKQ08468.1"/>
    <property type="molecule type" value="Genomic_DNA"/>
</dbReference>
<dbReference type="CDD" id="cd06257">
    <property type="entry name" value="DnaJ"/>
    <property type="match status" value="1"/>
</dbReference>
<evidence type="ECO:0000256" key="3">
    <source>
        <dbReference type="ARBA" id="ARBA00022824"/>
    </source>
</evidence>
<dbReference type="InterPro" id="IPR036869">
    <property type="entry name" value="J_dom_sf"/>
</dbReference>
<feature type="transmembrane region" description="Helical" evidence="4">
    <location>
        <begin position="41"/>
        <end position="68"/>
    </location>
</feature>
<keyword evidence="4" id="KW-1133">Transmembrane helix</keyword>
<keyword evidence="3" id="KW-0256">Endoplasmic reticulum</keyword>
<protein>
    <recommendedName>
        <fullName evidence="5">J domain-containing protein</fullName>
    </recommendedName>
</protein>
<dbReference type="Gene3D" id="1.10.287.110">
    <property type="entry name" value="DnaJ domain"/>
    <property type="match status" value="1"/>
</dbReference>
<organism evidence="6 7">
    <name type="scientific">Bacillus phage PBC2</name>
    <dbReference type="NCBI Taxonomy" id="1675029"/>
    <lineage>
        <taxon>Viruses</taxon>
        <taxon>Duplodnaviria</taxon>
        <taxon>Heunggongvirae</taxon>
        <taxon>Uroviricota</taxon>
        <taxon>Caudoviricetes</taxon>
        <taxon>Andregratiavirinae</taxon>
        <taxon>Haetaevirus</taxon>
        <taxon>Haetaevirus PBC2</taxon>
    </lineage>
</organism>